<protein>
    <submittedName>
        <fullName evidence="5">Carbohydrate kinase family protein</fullName>
    </submittedName>
</protein>
<evidence type="ECO:0000256" key="3">
    <source>
        <dbReference type="ARBA" id="ARBA00022777"/>
    </source>
</evidence>
<keyword evidence="2" id="KW-0808">Transferase</keyword>
<evidence type="ECO:0000256" key="1">
    <source>
        <dbReference type="ARBA" id="ARBA00010688"/>
    </source>
</evidence>
<dbReference type="Gene3D" id="3.40.1190.20">
    <property type="match status" value="1"/>
</dbReference>
<dbReference type="Proteomes" id="UP000886124">
    <property type="component" value="Unassembled WGS sequence"/>
</dbReference>
<gene>
    <name evidence="5" type="ORF">ENJ89_01500</name>
</gene>
<keyword evidence="3 5" id="KW-0418">Kinase</keyword>
<dbReference type="InterPro" id="IPR050306">
    <property type="entry name" value="PfkB_Carbo_kinase"/>
</dbReference>
<dbReference type="Pfam" id="PF00294">
    <property type="entry name" value="PfkB"/>
    <property type="match status" value="1"/>
</dbReference>
<dbReference type="PANTHER" id="PTHR43085:SF57">
    <property type="entry name" value="CARBOHYDRATE KINASE PFKB DOMAIN-CONTAINING PROTEIN"/>
    <property type="match status" value="1"/>
</dbReference>
<proteinExistence type="inferred from homology"/>
<evidence type="ECO:0000313" key="5">
    <source>
        <dbReference type="EMBL" id="HHJ51843.1"/>
    </source>
</evidence>
<evidence type="ECO:0000256" key="2">
    <source>
        <dbReference type="ARBA" id="ARBA00022679"/>
    </source>
</evidence>
<dbReference type="AlphaFoldDB" id="A0A7V5PMM8"/>
<sequence>MKIAVIGTIVRDVLELPDGSVTHSLGGLLYTINALRACLDESDTVCPFCTVGEDVYSQVIRMYRNDPIVDLSGLIPVPGQNNRVRVVYHSREDRSEYSLSPLPPLSFDQVKAVLECDAIIVNMISGWDIHLETMKKIRKHFPGPIALDVHSLTLGRKENGLRYLRYPDRITEWIECADIVQMNEAEFKLITEKYPSPEFFWTASCFKQPKIINLTFGSRGSRSYLVDPEGVLAHDSAPYQRIEVVDPTGCGDAFMAGFLVGYLRSRDWKQAADQANRVAAVSGAFKGLPEPRGLKEKLEELHD</sequence>
<comment type="similarity">
    <text evidence="1">Belongs to the carbohydrate kinase PfkB family.</text>
</comment>
<accession>A0A7V5PMM8</accession>
<dbReference type="InterPro" id="IPR029056">
    <property type="entry name" value="Ribokinase-like"/>
</dbReference>
<dbReference type="PANTHER" id="PTHR43085">
    <property type="entry name" value="HEXOKINASE FAMILY MEMBER"/>
    <property type="match status" value="1"/>
</dbReference>
<reference evidence="5" key="1">
    <citation type="journal article" date="2020" name="mSystems">
        <title>Genome- and Community-Level Interaction Insights into Carbon Utilization and Element Cycling Functions of Hydrothermarchaeota in Hydrothermal Sediment.</title>
        <authorList>
            <person name="Zhou Z."/>
            <person name="Liu Y."/>
            <person name="Xu W."/>
            <person name="Pan J."/>
            <person name="Luo Z.H."/>
            <person name="Li M."/>
        </authorList>
    </citation>
    <scope>NUCLEOTIDE SEQUENCE [LARGE SCALE GENOMIC DNA]</scope>
    <source>
        <strain evidence="5">HyVt-527</strain>
    </source>
</reference>
<feature type="domain" description="Carbohydrate kinase PfkB" evidence="4">
    <location>
        <begin position="166"/>
        <end position="282"/>
    </location>
</feature>
<dbReference type="InterPro" id="IPR011611">
    <property type="entry name" value="PfkB_dom"/>
</dbReference>
<dbReference type="SUPFAM" id="SSF53613">
    <property type="entry name" value="Ribokinase-like"/>
    <property type="match status" value="1"/>
</dbReference>
<organism evidence="5">
    <name type="scientific">Caldithrix abyssi</name>
    <dbReference type="NCBI Taxonomy" id="187145"/>
    <lineage>
        <taxon>Bacteria</taxon>
        <taxon>Pseudomonadati</taxon>
        <taxon>Calditrichota</taxon>
        <taxon>Calditrichia</taxon>
        <taxon>Calditrichales</taxon>
        <taxon>Calditrichaceae</taxon>
        <taxon>Caldithrix</taxon>
    </lineage>
</organism>
<name>A0A7V5PMM8_CALAY</name>
<evidence type="ECO:0000259" key="4">
    <source>
        <dbReference type="Pfam" id="PF00294"/>
    </source>
</evidence>
<comment type="caution">
    <text evidence="5">The sequence shown here is derived from an EMBL/GenBank/DDBJ whole genome shotgun (WGS) entry which is preliminary data.</text>
</comment>
<dbReference type="GO" id="GO:0016301">
    <property type="term" value="F:kinase activity"/>
    <property type="evidence" value="ECO:0007669"/>
    <property type="project" value="UniProtKB-KW"/>
</dbReference>
<dbReference type="EMBL" id="DROD01000106">
    <property type="protein sequence ID" value="HHJ51843.1"/>
    <property type="molecule type" value="Genomic_DNA"/>
</dbReference>